<evidence type="ECO:0000256" key="1">
    <source>
        <dbReference type="SAM" id="MobiDB-lite"/>
    </source>
</evidence>
<gene>
    <name evidence="2" type="ORF">NLI96_g6827</name>
</gene>
<sequence length="158" mass="16088">MSLNETDPIIRGAKAADTYPGMANPTSSSNPNTLEANFMTDPTTPSRGAGAGPGFKGHEDAARALKPAAGVVEARTGIIESTNIDPLNENSNKDDGWANATEIQGRQTRSTGVLDTASDAVQQASTVATGAAKLAYGHLAGDEQAKAGGREAVYGKSG</sequence>
<dbReference type="AlphaFoldDB" id="A0AAD5V211"/>
<dbReference type="Proteomes" id="UP001212997">
    <property type="component" value="Unassembled WGS sequence"/>
</dbReference>
<evidence type="ECO:0000313" key="3">
    <source>
        <dbReference type="Proteomes" id="UP001212997"/>
    </source>
</evidence>
<feature type="region of interest" description="Disordered" evidence="1">
    <location>
        <begin position="1"/>
        <end position="59"/>
    </location>
</feature>
<reference evidence="2" key="1">
    <citation type="submission" date="2022-07" db="EMBL/GenBank/DDBJ databases">
        <title>Genome Sequence of Physisporinus lineatus.</title>
        <authorList>
            <person name="Buettner E."/>
        </authorList>
    </citation>
    <scope>NUCLEOTIDE SEQUENCE</scope>
    <source>
        <strain evidence="2">VT162</strain>
    </source>
</reference>
<dbReference type="EMBL" id="JANAWD010000263">
    <property type="protein sequence ID" value="KAJ3482652.1"/>
    <property type="molecule type" value="Genomic_DNA"/>
</dbReference>
<protein>
    <submittedName>
        <fullName evidence="2">Uncharacterized protein</fullName>
    </submittedName>
</protein>
<accession>A0AAD5V211</accession>
<feature type="compositionally biased region" description="Polar residues" evidence="1">
    <location>
        <begin position="24"/>
        <end position="46"/>
    </location>
</feature>
<keyword evidence="3" id="KW-1185">Reference proteome</keyword>
<evidence type="ECO:0000313" key="2">
    <source>
        <dbReference type="EMBL" id="KAJ3482652.1"/>
    </source>
</evidence>
<proteinExistence type="predicted"/>
<comment type="caution">
    <text evidence="2">The sequence shown here is derived from an EMBL/GenBank/DDBJ whole genome shotgun (WGS) entry which is preliminary data.</text>
</comment>
<name>A0AAD5V211_9APHY</name>
<organism evidence="2 3">
    <name type="scientific">Meripilus lineatus</name>
    <dbReference type="NCBI Taxonomy" id="2056292"/>
    <lineage>
        <taxon>Eukaryota</taxon>
        <taxon>Fungi</taxon>
        <taxon>Dikarya</taxon>
        <taxon>Basidiomycota</taxon>
        <taxon>Agaricomycotina</taxon>
        <taxon>Agaricomycetes</taxon>
        <taxon>Polyporales</taxon>
        <taxon>Meripilaceae</taxon>
        <taxon>Meripilus</taxon>
    </lineage>
</organism>